<dbReference type="RefSeq" id="WP_369460784.1">
    <property type="nucleotide sequence ID" value="NZ_JBGBDC010000008.1"/>
</dbReference>
<reference evidence="1 2" key="1">
    <citation type="journal article" date="2016" name="Int. J. Syst. Evol. Microbiol.">
        <title>Description of Comamonas sediminis sp. nov., isolated from lagoon sediments.</title>
        <authorList>
            <person name="Subhash Y."/>
            <person name="Bang J.J."/>
            <person name="You T.H."/>
            <person name="Lee S.S."/>
        </authorList>
    </citation>
    <scope>NUCLEOTIDE SEQUENCE [LARGE SCALE GENOMIC DNA]</scope>
    <source>
        <strain evidence="1 2">JCM 31169</strain>
    </source>
</reference>
<accession>A0ABV4B6R6</accession>
<dbReference type="Proteomes" id="UP001562178">
    <property type="component" value="Unassembled WGS sequence"/>
</dbReference>
<evidence type="ECO:0000313" key="1">
    <source>
        <dbReference type="EMBL" id="MEY2253008.1"/>
    </source>
</evidence>
<comment type="caution">
    <text evidence="1">The sequence shown here is derived from an EMBL/GenBank/DDBJ whole genome shotgun (WGS) entry which is preliminary data.</text>
</comment>
<keyword evidence="2" id="KW-1185">Reference proteome</keyword>
<dbReference type="InterPro" id="IPR036388">
    <property type="entry name" value="WH-like_DNA-bd_sf"/>
</dbReference>
<proteinExistence type="predicted"/>
<gene>
    <name evidence="1" type="ORF">AB7A72_18450</name>
</gene>
<protein>
    <recommendedName>
        <fullName evidence="3">MarR family transcriptional regulator</fullName>
    </recommendedName>
</protein>
<dbReference type="Gene3D" id="1.10.10.10">
    <property type="entry name" value="Winged helix-like DNA-binding domain superfamily/Winged helix DNA-binding domain"/>
    <property type="match status" value="1"/>
</dbReference>
<organism evidence="1 2">
    <name type="scientific">Comamonas sediminis</name>
    <dbReference type="NCBI Taxonomy" id="1783360"/>
    <lineage>
        <taxon>Bacteria</taxon>
        <taxon>Pseudomonadati</taxon>
        <taxon>Pseudomonadota</taxon>
        <taxon>Betaproteobacteria</taxon>
        <taxon>Burkholderiales</taxon>
        <taxon>Comamonadaceae</taxon>
        <taxon>Comamonas</taxon>
    </lineage>
</organism>
<dbReference type="EMBL" id="JBGBDC010000008">
    <property type="protein sequence ID" value="MEY2253008.1"/>
    <property type="molecule type" value="Genomic_DNA"/>
</dbReference>
<sequence>MEWRTALPELSPLAQRMVQVLAQEQQARAGQAVALVRIAKCLDAPASSVLRELAMLNGRLQQAQQPAWVVADASEGRWMLALTAAGAVAAAQIAEA</sequence>
<evidence type="ECO:0008006" key="3">
    <source>
        <dbReference type="Google" id="ProtNLM"/>
    </source>
</evidence>
<evidence type="ECO:0000313" key="2">
    <source>
        <dbReference type="Proteomes" id="UP001562178"/>
    </source>
</evidence>
<name>A0ABV4B6R6_9BURK</name>